<accession>A0A9N8PQD4</accession>
<evidence type="ECO:0000313" key="4">
    <source>
        <dbReference type="Proteomes" id="UP000745764"/>
    </source>
</evidence>
<feature type="signal peptide" evidence="2">
    <location>
        <begin position="1"/>
        <end position="19"/>
    </location>
</feature>
<feature type="chain" id="PRO_5040466541" description="Secreted protein" evidence="2">
    <location>
        <begin position="20"/>
        <end position="66"/>
    </location>
</feature>
<comment type="caution">
    <text evidence="3">The sequence shown here is derived from an EMBL/GenBank/DDBJ whole genome shotgun (WGS) entry which is preliminary data.</text>
</comment>
<protein>
    <recommendedName>
        <fullName evidence="5">Secreted protein</fullName>
    </recommendedName>
</protein>
<evidence type="ECO:0000256" key="2">
    <source>
        <dbReference type="SAM" id="SignalP"/>
    </source>
</evidence>
<dbReference type="OrthoDB" id="3919332at2759"/>
<evidence type="ECO:0008006" key="5">
    <source>
        <dbReference type="Google" id="ProtNLM"/>
    </source>
</evidence>
<dbReference type="EMBL" id="CAINUL010000003">
    <property type="protein sequence ID" value="CAD0108823.1"/>
    <property type="molecule type" value="Genomic_DNA"/>
</dbReference>
<proteinExistence type="predicted"/>
<reference evidence="3" key="1">
    <citation type="submission" date="2020-06" db="EMBL/GenBank/DDBJ databases">
        <authorList>
            <person name="Onetto C."/>
        </authorList>
    </citation>
    <scope>NUCLEOTIDE SEQUENCE</scope>
</reference>
<keyword evidence="4" id="KW-1185">Reference proteome</keyword>
<evidence type="ECO:0000256" key="1">
    <source>
        <dbReference type="SAM" id="MobiDB-lite"/>
    </source>
</evidence>
<organism evidence="3 4">
    <name type="scientific">Aureobasidium uvarum</name>
    <dbReference type="NCBI Taxonomy" id="2773716"/>
    <lineage>
        <taxon>Eukaryota</taxon>
        <taxon>Fungi</taxon>
        <taxon>Dikarya</taxon>
        <taxon>Ascomycota</taxon>
        <taxon>Pezizomycotina</taxon>
        <taxon>Dothideomycetes</taxon>
        <taxon>Dothideomycetidae</taxon>
        <taxon>Dothideales</taxon>
        <taxon>Saccotheciaceae</taxon>
        <taxon>Aureobasidium</taxon>
    </lineage>
</organism>
<dbReference type="Proteomes" id="UP000745764">
    <property type="component" value="Unassembled WGS sequence"/>
</dbReference>
<feature type="compositionally biased region" description="Polar residues" evidence="1">
    <location>
        <begin position="24"/>
        <end position="36"/>
    </location>
</feature>
<name>A0A9N8PQD4_9PEZI</name>
<keyword evidence="2" id="KW-0732">Signal</keyword>
<feature type="region of interest" description="Disordered" evidence="1">
    <location>
        <begin position="23"/>
        <end position="52"/>
    </location>
</feature>
<sequence length="66" mass="7310">MFFSSAVRLLLCCFGSNSSNNNNRGLATPTTISGPRNFTHKRSGNPDIPLRAFVSTRPPYVQPERL</sequence>
<evidence type="ECO:0000313" key="3">
    <source>
        <dbReference type="EMBL" id="CAD0108823.1"/>
    </source>
</evidence>
<gene>
    <name evidence="3" type="ORF">AWRI4620_LOCUS3078</name>
</gene>
<dbReference type="AlphaFoldDB" id="A0A9N8PQD4"/>